<dbReference type="CDD" id="cd14687">
    <property type="entry name" value="bZIP_ATF2"/>
    <property type="match status" value="1"/>
</dbReference>
<evidence type="ECO:0000256" key="3">
    <source>
        <dbReference type="ARBA" id="ARBA00023125"/>
    </source>
</evidence>
<protein>
    <recommendedName>
        <fullName evidence="8">BZIP domain-containing protein</fullName>
    </recommendedName>
</protein>
<dbReference type="EMBL" id="VXIS01000142">
    <property type="protein sequence ID" value="KAA8901685.1"/>
    <property type="molecule type" value="Genomic_DNA"/>
</dbReference>
<dbReference type="OrthoDB" id="295274at2759"/>
<dbReference type="PANTHER" id="PTHR19304">
    <property type="entry name" value="CYCLIC-AMP RESPONSE ELEMENT BINDING PROTEIN"/>
    <property type="match status" value="1"/>
</dbReference>
<evidence type="ECO:0000256" key="7">
    <source>
        <dbReference type="SAM" id="MobiDB-lite"/>
    </source>
</evidence>
<evidence type="ECO:0000256" key="4">
    <source>
        <dbReference type="ARBA" id="ARBA00023163"/>
    </source>
</evidence>
<keyword evidence="3" id="KW-0238">DNA-binding</keyword>
<dbReference type="GO" id="GO:0005634">
    <property type="term" value="C:nucleus"/>
    <property type="evidence" value="ECO:0007669"/>
    <property type="project" value="UniProtKB-SubCell"/>
</dbReference>
<sequence>MPPTTAEPPHAAPAETPSGFFNSAFMEIESYFEFPAGESKTGPETSLPELTTAFKSPQLTPTASPTLRPSSPSLWRDLRDTSPFDPGLCLNSPREVPTDGGIAPLQINSYPDGQPSPPDSDGSSPDKHHERPGDISPLDSLISHLPTSEHSRTVHGQVTPPDDFTKSPTLAHSHASSLVLPMRLISPEHSPPITSPRQRGLSISSSRQQRAKPIPDAAATTAGVKRRRSSSSTTSSTRSKARGKSTANSQGEQPEVMEAKRRRFLERNRVAASKCRQKKKAWMQDLENEAREAQSLSKQLRACVNVLKEEVLQLKNELLKHNTCECVPIRQYLSNEAMRLAGDHGRGRGSVSSVDGFTFSEQDDCKIHPALQAGEFDLDYIDNTLDSEAVMA</sequence>
<evidence type="ECO:0000256" key="2">
    <source>
        <dbReference type="ARBA" id="ARBA00023015"/>
    </source>
</evidence>
<reference evidence="9 10" key="1">
    <citation type="submission" date="2019-09" db="EMBL/GenBank/DDBJ databases">
        <title>Draft genome of the ectomycorrhizal ascomycete Sphaerosporella brunnea.</title>
        <authorList>
            <consortium name="DOE Joint Genome Institute"/>
            <person name="Benucci G.M."/>
            <person name="Marozzi G."/>
            <person name="Antonielli L."/>
            <person name="Sanchez S."/>
            <person name="Marco P."/>
            <person name="Wang X."/>
            <person name="Falini L.B."/>
            <person name="Barry K."/>
            <person name="Haridas S."/>
            <person name="Lipzen A."/>
            <person name="Labutti K."/>
            <person name="Grigoriev I.V."/>
            <person name="Murat C."/>
            <person name="Martin F."/>
            <person name="Albertini E."/>
            <person name="Donnini D."/>
            <person name="Bonito G."/>
        </authorList>
    </citation>
    <scope>NUCLEOTIDE SEQUENCE [LARGE SCALE GENOMIC DNA]</scope>
    <source>
        <strain evidence="9 10">Sb_GMNB300</strain>
    </source>
</reference>
<keyword evidence="4" id="KW-0804">Transcription</keyword>
<comment type="subcellular location">
    <subcellularLocation>
        <location evidence="1">Nucleus</location>
    </subcellularLocation>
</comment>
<comment type="caution">
    <text evidence="9">The sequence shown here is derived from an EMBL/GenBank/DDBJ whole genome shotgun (WGS) entry which is preliminary data.</text>
</comment>
<feature type="compositionally biased region" description="Polar residues" evidence="7">
    <location>
        <begin position="195"/>
        <end position="208"/>
    </location>
</feature>
<feature type="compositionally biased region" description="Polar residues" evidence="7">
    <location>
        <begin position="53"/>
        <end position="73"/>
    </location>
</feature>
<evidence type="ECO:0000256" key="6">
    <source>
        <dbReference type="SAM" id="Coils"/>
    </source>
</evidence>
<dbReference type="PROSITE" id="PS50217">
    <property type="entry name" value="BZIP"/>
    <property type="match status" value="1"/>
</dbReference>
<name>A0A5J5ESE6_9PEZI</name>
<proteinExistence type="predicted"/>
<dbReference type="PROSITE" id="PS00036">
    <property type="entry name" value="BZIP_BASIC"/>
    <property type="match status" value="1"/>
</dbReference>
<organism evidence="9 10">
    <name type="scientific">Sphaerosporella brunnea</name>
    <dbReference type="NCBI Taxonomy" id="1250544"/>
    <lineage>
        <taxon>Eukaryota</taxon>
        <taxon>Fungi</taxon>
        <taxon>Dikarya</taxon>
        <taxon>Ascomycota</taxon>
        <taxon>Pezizomycotina</taxon>
        <taxon>Pezizomycetes</taxon>
        <taxon>Pezizales</taxon>
        <taxon>Pyronemataceae</taxon>
        <taxon>Sphaerosporella</taxon>
    </lineage>
</organism>
<evidence type="ECO:0000313" key="9">
    <source>
        <dbReference type="EMBL" id="KAA8901685.1"/>
    </source>
</evidence>
<gene>
    <name evidence="9" type="ORF">FN846DRAFT_908869</name>
</gene>
<feature type="coiled-coil region" evidence="6">
    <location>
        <begin position="279"/>
        <end position="317"/>
    </location>
</feature>
<evidence type="ECO:0000256" key="5">
    <source>
        <dbReference type="ARBA" id="ARBA00023242"/>
    </source>
</evidence>
<dbReference type="PRINTS" id="PR00043">
    <property type="entry name" value="LEUZIPPRJUN"/>
</dbReference>
<feature type="domain" description="BZIP" evidence="8">
    <location>
        <begin position="258"/>
        <end position="321"/>
    </location>
</feature>
<feature type="region of interest" description="Disordered" evidence="7">
    <location>
        <begin position="186"/>
        <end position="260"/>
    </location>
</feature>
<evidence type="ECO:0000313" key="10">
    <source>
        <dbReference type="Proteomes" id="UP000326924"/>
    </source>
</evidence>
<dbReference type="InterPro" id="IPR004827">
    <property type="entry name" value="bZIP"/>
</dbReference>
<evidence type="ECO:0000256" key="1">
    <source>
        <dbReference type="ARBA" id="ARBA00004123"/>
    </source>
</evidence>
<dbReference type="SUPFAM" id="SSF57959">
    <property type="entry name" value="Leucine zipper domain"/>
    <property type="match status" value="1"/>
</dbReference>
<dbReference type="InterPro" id="IPR051027">
    <property type="entry name" value="bZIP_transcription_factors"/>
</dbReference>
<dbReference type="SMART" id="SM00338">
    <property type="entry name" value="BRLZ"/>
    <property type="match status" value="1"/>
</dbReference>
<evidence type="ECO:0000259" key="8">
    <source>
        <dbReference type="PROSITE" id="PS50217"/>
    </source>
</evidence>
<keyword evidence="10" id="KW-1185">Reference proteome</keyword>
<dbReference type="InterPro" id="IPR002112">
    <property type="entry name" value="Leuzip_Jun"/>
</dbReference>
<dbReference type="Gene3D" id="1.20.5.170">
    <property type="match status" value="1"/>
</dbReference>
<dbReference type="InterPro" id="IPR046347">
    <property type="entry name" value="bZIP_sf"/>
</dbReference>
<keyword evidence="5" id="KW-0539">Nucleus</keyword>
<dbReference type="GO" id="GO:0003677">
    <property type="term" value="F:DNA binding"/>
    <property type="evidence" value="ECO:0007669"/>
    <property type="project" value="UniProtKB-KW"/>
</dbReference>
<dbReference type="Pfam" id="PF00170">
    <property type="entry name" value="bZIP_1"/>
    <property type="match status" value="1"/>
</dbReference>
<keyword evidence="6" id="KW-0175">Coiled coil</keyword>
<keyword evidence="2" id="KW-0805">Transcription regulation</keyword>
<accession>A0A5J5ESE6</accession>
<dbReference type="Proteomes" id="UP000326924">
    <property type="component" value="Unassembled WGS sequence"/>
</dbReference>
<dbReference type="InParanoid" id="A0A5J5ESE6"/>
<dbReference type="AlphaFoldDB" id="A0A5J5ESE6"/>
<dbReference type="GO" id="GO:0003700">
    <property type="term" value="F:DNA-binding transcription factor activity"/>
    <property type="evidence" value="ECO:0007669"/>
    <property type="project" value="InterPro"/>
</dbReference>
<feature type="region of interest" description="Disordered" evidence="7">
    <location>
        <begin position="35"/>
        <end position="171"/>
    </location>
</feature>
<feature type="compositionally biased region" description="Basic and acidic residues" evidence="7">
    <location>
        <begin position="124"/>
        <end position="133"/>
    </location>
</feature>